<sequence length="127" mass="13551">MKEMRISILALVGLFLLEVVLANEVFHVPMNETIGVESINASVGEYPRCGAQGGGGNCPSGMCCSVWGWCGNTYGYCAPENCQKQCPAPYPEGRCGWQADGKSCPNGQCCSYGGWCGTTSDYCARQN</sequence>
<evidence type="ECO:0000256" key="3">
    <source>
        <dbReference type="ARBA" id="ARBA00023157"/>
    </source>
</evidence>
<dbReference type="PANTHER" id="PTHR47849">
    <property type="entry name" value="CHITIN-BINDING LECTIN 1"/>
    <property type="match status" value="1"/>
</dbReference>
<evidence type="ECO:0000256" key="5">
    <source>
        <dbReference type="SAM" id="SignalP"/>
    </source>
</evidence>
<feature type="disulfide bond" evidence="4">
    <location>
        <begin position="58"/>
        <end position="70"/>
    </location>
</feature>
<dbReference type="GO" id="GO:0008061">
    <property type="term" value="F:chitin binding"/>
    <property type="evidence" value="ECO:0007669"/>
    <property type="project" value="UniProtKB-UniRule"/>
</dbReference>
<dbReference type="Gene3D" id="3.30.60.10">
    <property type="entry name" value="Endochitinase-like"/>
    <property type="match status" value="2"/>
</dbReference>
<feature type="disulfide bond" evidence="4">
    <location>
        <begin position="104"/>
        <end position="116"/>
    </location>
</feature>
<feature type="disulfide bond" evidence="4">
    <location>
        <begin position="63"/>
        <end position="77"/>
    </location>
</feature>
<feature type="non-terminal residue" evidence="7">
    <location>
        <position position="127"/>
    </location>
</feature>
<evidence type="ECO:0000259" key="6">
    <source>
        <dbReference type="PROSITE" id="PS50941"/>
    </source>
</evidence>
<name>A0A6N2AM44_SOLCI</name>
<feature type="disulfide bond" evidence="4">
    <location>
        <begin position="49"/>
        <end position="64"/>
    </location>
</feature>
<proteinExistence type="predicted"/>
<organism evidence="7">
    <name type="scientific">Solanum chilense</name>
    <name type="common">Tomato</name>
    <name type="synonym">Lycopersicon chilense</name>
    <dbReference type="NCBI Taxonomy" id="4083"/>
    <lineage>
        <taxon>Eukaryota</taxon>
        <taxon>Viridiplantae</taxon>
        <taxon>Streptophyta</taxon>
        <taxon>Embryophyta</taxon>
        <taxon>Tracheophyta</taxon>
        <taxon>Spermatophyta</taxon>
        <taxon>Magnoliopsida</taxon>
        <taxon>eudicotyledons</taxon>
        <taxon>Gunneridae</taxon>
        <taxon>Pentapetalae</taxon>
        <taxon>asterids</taxon>
        <taxon>lamiids</taxon>
        <taxon>Solanales</taxon>
        <taxon>Solanaceae</taxon>
        <taxon>Solanoideae</taxon>
        <taxon>Solaneae</taxon>
        <taxon>Solanum</taxon>
        <taxon>Solanum subgen. Lycopersicon</taxon>
    </lineage>
</organism>
<accession>A0A6N2AM44</accession>
<evidence type="ECO:0000256" key="1">
    <source>
        <dbReference type="ARBA" id="ARBA00022669"/>
    </source>
</evidence>
<gene>
    <name evidence="7" type="ORF">EJD97_012946</name>
</gene>
<comment type="caution">
    <text evidence="7">The sequence shown here is derived from an EMBL/GenBank/DDBJ whole genome shotgun (WGS) entry which is preliminary data.</text>
</comment>
<protein>
    <recommendedName>
        <fullName evidence="6">Chitin-binding type-1 domain-containing protein</fullName>
    </recommendedName>
</protein>
<dbReference type="SUPFAM" id="SSF57016">
    <property type="entry name" value="Plant lectins/antimicrobial peptides"/>
    <property type="match status" value="2"/>
</dbReference>
<feature type="chain" id="PRO_5026775311" description="Chitin-binding type-1 domain-containing protein" evidence="5">
    <location>
        <begin position="23"/>
        <end position="127"/>
    </location>
</feature>
<comment type="caution">
    <text evidence="4">Lacks conserved residue(s) required for the propagation of feature annotation.</text>
</comment>
<dbReference type="Pfam" id="PF00187">
    <property type="entry name" value="Chitin_bind_1"/>
    <property type="match status" value="2"/>
</dbReference>
<feature type="disulfide bond" evidence="4">
    <location>
        <begin position="109"/>
        <end position="123"/>
    </location>
</feature>
<feature type="disulfide bond" evidence="4">
    <location>
        <begin position="95"/>
        <end position="110"/>
    </location>
</feature>
<dbReference type="CDD" id="cd00035">
    <property type="entry name" value="ChtBD1"/>
    <property type="match status" value="2"/>
</dbReference>
<dbReference type="InterPro" id="IPR018371">
    <property type="entry name" value="Chitin-binding_1_CS"/>
</dbReference>
<dbReference type="InterPro" id="IPR001002">
    <property type="entry name" value="Chitin-bd_1"/>
</dbReference>
<feature type="domain" description="Chitin-binding type-1" evidence="6">
    <location>
        <begin position="46"/>
        <end position="88"/>
    </location>
</feature>
<dbReference type="PRINTS" id="PR00451">
    <property type="entry name" value="CHITINBINDNG"/>
</dbReference>
<dbReference type="AlphaFoldDB" id="A0A6N2AM44"/>
<dbReference type="PROSITE" id="PS00026">
    <property type="entry name" value="CHIT_BIND_I_1"/>
    <property type="match status" value="2"/>
</dbReference>
<feature type="domain" description="Chitin-binding type-1" evidence="6">
    <location>
        <begin position="92"/>
        <end position="127"/>
    </location>
</feature>
<dbReference type="SMART" id="SM00270">
    <property type="entry name" value="ChtBD1"/>
    <property type="match status" value="2"/>
</dbReference>
<feature type="disulfide bond" evidence="4">
    <location>
        <begin position="82"/>
        <end position="86"/>
    </location>
</feature>
<dbReference type="PANTHER" id="PTHR47849:SF6">
    <property type="entry name" value="CHITIN-BINDING LECTIN 1"/>
    <property type="match status" value="1"/>
</dbReference>
<keyword evidence="3 4" id="KW-1015">Disulfide bond</keyword>
<evidence type="ECO:0000313" key="7">
    <source>
        <dbReference type="EMBL" id="TMW80993.1"/>
    </source>
</evidence>
<feature type="signal peptide" evidence="5">
    <location>
        <begin position="1"/>
        <end position="22"/>
    </location>
</feature>
<evidence type="ECO:0000256" key="2">
    <source>
        <dbReference type="ARBA" id="ARBA00022729"/>
    </source>
</evidence>
<reference evidence="7" key="1">
    <citation type="submission" date="2019-05" db="EMBL/GenBank/DDBJ databases">
        <title>The de novo reference genome and transcriptome assemblies of the wild tomato species Solanum chilense.</title>
        <authorList>
            <person name="Stam R."/>
            <person name="Nosenko T."/>
            <person name="Hoerger A.C."/>
            <person name="Stephan W."/>
            <person name="Seidel M.A."/>
            <person name="Kuhn J.M.M."/>
            <person name="Haberer G."/>
            <person name="Tellier A."/>
        </authorList>
    </citation>
    <scope>NUCLEOTIDE SEQUENCE</scope>
    <source>
        <tissue evidence="7">Mature leaves</tissue>
    </source>
</reference>
<dbReference type="InterPro" id="IPR036861">
    <property type="entry name" value="Endochitinase-like_sf"/>
</dbReference>
<keyword evidence="1 4" id="KW-0147">Chitin-binding</keyword>
<dbReference type="PROSITE" id="PS50941">
    <property type="entry name" value="CHIT_BIND_I_2"/>
    <property type="match status" value="2"/>
</dbReference>
<evidence type="ECO:0000256" key="4">
    <source>
        <dbReference type="PROSITE-ProRule" id="PRU00261"/>
    </source>
</evidence>
<keyword evidence="2 5" id="KW-0732">Signal</keyword>
<dbReference type="EMBL" id="RXGB01033126">
    <property type="protein sequence ID" value="TMW80993.1"/>
    <property type="molecule type" value="Genomic_DNA"/>
</dbReference>